<accession>A0A8J4EDL8</accession>
<dbReference type="Gene3D" id="3.50.50.60">
    <property type="entry name" value="FAD/NAD(P)-binding domain"/>
    <property type="match status" value="1"/>
</dbReference>
<name>A0A8J4EDL8_9ACTN</name>
<evidence type="ECO:0000256" key="1">
    <source>
        <dbReference type="ARBA" id="ARBA00023002"/>
    </source>
</evidence>
<sequence>MLARVTTLDLVIVGGGQAGLATARTARTLGLRTLVLDASERAGGSWPGYYDSLTLFSPARFSSLPGLPFPGDPDRYPRRDEVVAYLDAYARHLDAEIRWGRRVVRVTRHDNGFVVTTDDGATAEARLVVAASGGFGTPHRPDLPGLDTFAGTVLHSSRYTTPHAFAGTRVVVVGGGNSAVQIATELAEVATVTIATRTPLRWQRQRVLGRDFHWWLDRTGLDTSPLGPKLVRGAVPVIDDGRYRAALRAGRPDHRPLFTHVDGDRLVWTDGARERVDVLILATGYRPGLAYLGVTGTPAHRGGVSTDVPGLGYVGLERQRSFASATLRGVGRDATHVLRTLVRQRRPLTARR</sequence>
<protein>
    <submittedName>
        <fullName evidence="2">Monooxygenase</fullName>
    </submittedName>
</protein>
<organism evidence="2 3">
    <name type="scientific">Virgisporangium ochraceum</name>
    <dbReference type="NCBI Taxonomy" id="65505"/>
    <lineage>
        <taxon>Bacteria</taxon>
        <taxon>Bacillati</taxon>
        <taxon>Actinomycetota</taxon>
        <taxon>Actinomycetes</taxon>
        <taxon>Micromonosporales</taxon>
        <taxon>Micromonosporaceae</taxon>
        <taxon>Virgisporangium</taxon>
    </lineage>
</organism>
<dbReference type="GO" id="GO:0004497">
    <property type="term" value="F:monooxygenase activity"/>
    <property type="evidence" value="ECO:0007669"/>
    <property type="project" value="UniProtKB-KW"/>
</dbReference>
<evidence type="ECO:0000313" key="3">
    <source>
        <dbReference type="Proteomes" id="UP000635606"/>
    </source>
</evidence>
<dbReference type="InterPro" id="IPR050982">
    <property type="entry name" value="Auxin_biosynth/cation_transpt"/>
</dbReference>
<dbReference type="Proteomes" id="UP000635606">
    <property type="component" value="Unassembled WGS sequence"/>
</dbReference>
<dbReference type="EMBL" id="BOPH01000082">
    <property type="protein sequence ID" value="GIJ70723.1"/>
    <property type="molecule type" value="Genomic_DNA"/>
</dbReference>
<keyword evidence="2" id="KW-0503">Monooxygenase</keyword>
<comment type="caution">
    <text evidence="2">The sequence shown here is derived from an EMBL/GenBank/DDBJ whole genome shotgun (WGS) entry which is preliminary data.</text>
</comment>
<dbReference type="Pfam" id="PF13738">
    <property type="entry name" value="Pyr_redox_3"/>
    <property type="match status" value="1"/>
</dbReference>
<dbReference type="PRINTS" id="PR00368">
    <property type="entry name" value="FADPNR"/>
</dbReference>
<keyword evidence="3" id="KW-1185">Reference proteome</keyword>
<dbReference type="GO" id="GO:0050660">
    <property type="term" value="F:flavin adenine dinucleotide binding"/>
    <property type="evidence" value="ECO:0007669"/>
    <property type="project" value="TreeGrafter"/>
</dbReference>
<keyword evidence="1" id="KW-0560">Oxidoreductase</keyword>
<dbReference type="AlphaFoldDB" id="A0A8J4EDL8"/>
<dbReference type="PANTHER" id="PTHR43539">
    <property type="entry name" value="FLAVIN-BINDING MONOOXYGENASE-LIKE PROTEIN (AFU_ORTHOLOGUE AFUA_4G09220)"/>
    <property type="match status" value="1"/>
</dbReference>
<dbReference type="PANTHER" id="PTHR43539:SF78">
    <property type="entry name" value="FLAVIN-CONTAINING MONOOXYGENASE"/>
    <property type="match status" value="1"/>
</dbReference>
<evidence type="ECO:0000313" key="2">
    <source>
        <dbReference type="EMBL" id="GIJ70723.1"/>
    </source>
</evidence>
<dbReference type="InterPro" id="IPR036188">
    <property type="entry name" value="FAD/NAD-bd_sf"/>
</dbReference>
<dbReference type="SUPFAM" id="SSF51905">
    <property type="entry name" value="FAD/NAD(P)-binding domain"/>
    <property type="match status" value="2"/>
</dbReference>
<dbReference type="PRINTS" id="PR00469">
    <property type="entry name" value="PNDRDTASEII"/>
</dbReference>
<reference evidence="2" key="1">
    <citation type="submission" date="2021-01" db="EMBL/GenBank/DDBJ databases">
        <title>Whole genome shotgun sequence of Virgisporangium ochraceum NBRC 16418.</title>
        <authorList>
            <person name="Komaki H."/>
            <person name="Tamura T."/>
        </authorList>
    </citation>
    <scope>NUCLEOTIDE SEQUENCE</scope>
    <source>
        <strain evidence="2">NBRC 16418</strain>
    </source>
</reference>
<proteinExistence type="predicted"/>
<gene>
    <name evidence="2" type="ORF">Voc01_056400</name>
</gene>